<organism evidence="1 2">
    <name type="scientific">Smittium culicis</name>
    <dbReference type="NCBI Taxonomy" id="133412"/>
    <lineage>
        <taxon>Eukaryota</taxon>
        <taxon>Fungi</taxon>
        <taxon>Fungi incertae sedis</taxon>
        <taxon>Zoopagomycota</taxon>
        <taxon>Kickxellomycotina</taxon>
        <taxon>Harpellomycetes</taxon>
        <taxon>Harpellales</taxon>
        <taxon>Legeriomycetaceae</taxon>
        <taxon>Smittium</taxon>
    </lineage>
</organism>
<name>A0A1R1Y4S1_9FUNG</name>
<proteinExistence type="predicted"/>
<keyword evidence="2" id="KW-1185">Reference proteome</keyword>
<protein>
    <submittedName>
        <fullName evidence="1">Uncharacterized protein</fullName>
    </submittedName>
</protein>
<dbReference type="AlphaFoldDB" id="A0A1R1Y4S1"/>
<dbReference type="Proteomes" id="UP000187283">
    <property type="component" value="Unassembled WGS sequence"/>
</dbReference>
<dbReference type="EMBL" id="LSSN01000904">
    <property type="protein sequence ID" value="OMJ21849.1"/>
    <property type="molecule type" value="Genomic_DNA"/>
</dbReference>
<reference evidence="1 2" key="1">
    <citation type="submission" date="2017-01" db="EMBL/GenBank/DDBJ databases">
        <authorList>
            <person name="Mah S.A."/>
            <person name="Swanson W.J."/>
            <person name="Moy G.W."/>
            <person name="Vacquier V.D."/>
        </authorList>
    </citation>
    <scope>NUCLEOTIDE SEQUENCE [LARGE SCALE GENOMIC DNA]</scope>
    <source>
        <strain evidence="1 2">GSMNP</strain>
    </source>
</reference>
<evidence type="ECO:0000313" key="2">
    <source>
        <dbReference type="Proteomes" id="UP000187283"/>
    </source>
</evidence>
<accession>A0A1R1Y4S1</accession>
<sequence length="106" mass="11804">MCPYAFFQCPEGPASDPDTLIEGQTNCLFYRFYDPPGTRGHPGGNPYLNRSRPVLVRMNAEVIPSLFLMRSMATDLPKLATSRIALMISDCMRLQLISLNPNVSPP</sequence>
<comment type="caution">
    <text evidence="1">The sequence shown here is derived from an EMBL/GenBank/DDBJ whole genome shotgun (WGS) entry which is preliminary data.</text>
</comment>
<evidence type="ECO:0000313" key="1">
    <source>
        <dbReference type="EMBL" id="OMJ21849.1"/>
    </source>
</evidence>
<gene>
    <name evidence="1" type="ORF">AYI70_g3225</name>
</gene>
<dbReference type="OrthoDB" id="5651017at2759"/>